<keyword evidence="2" id="KW-1185">Reference proteome</keyword>
<accession>D2QPM7</accession>
<dbReference type="EMBL" id="CP001769">
    <property type="protein sequence ID" value="ADB40686.1"/>
    <property type="molecule type" value="Genomic_DNA"/>
</dbReference>
<reference evidence="1 2" key="1">
    <citation type="journal article" date="2010" name="Stand. Genomic Sci.">
        <title>Complete genome sequence of Spirosoma linguale type strain (1).</title>
        <authorList>
            <person name="Lail K."/>
            <person name="Sikorski J."/>
            <person name="Saunders E."/>
            <person name="Lapidus A."/>
            <person name="Glavina Del Rio T."/>
            <person name="Copeland A."/>
            <person name="Tice H."/>
            <person name="Cheng J.-F."/>
            <person name="Lucas S."/>
            <person name="Nolan M."/>
            <person name="Bruce D."/>
            <person name="Goodwin L."/>
            <person name="Pitluck S."/>
            <person name="Ivanova N."/>
            <person name="Mavromatis K."/>
            <person name="Ovchinnikova G."/>
            <person name="Pati A."/>
            <person name="Chen A."/>
            <person name="Palaniappan K."/>
            <person name="Land M."/>
            <person name="Hauser L."/>
            <person name="Chang Y.-J."/>
            <person name="Jeffries C.D."/>
            <person name="Chain P."/>
            <person name="Brettin T."/>
            <person name="Detter J.C."/>
            <person name="Schuetze A."/>
            <person name="Rohde M."/>
            <person name="Tindall B.J."/>
            <person name="Goeker M."/>
            <person name="Bristow J."/>
            <person name="Eisen J.A."/>
            <person name="Markowitz V."/>
            <person name="Hugenholtz P."/>
            <person name="Kyrpides N.C."/>
            <person name="Klenk H.-P."/>
            <person name="Chen F."/>
        </authorList>
    </citation>
    <scope>NUCLEOTIDE SEQUENCE [LARGE SCALE GENOMIC DNA]</scope>
    <source>
        <strain evidence="2">ATCC 33905 / DSM 74 / LMG 10896 / Claus 1</strain>
    </source>
</reference>
<gene>
    <name evidence="1" type="ordered locus">Slin_4708</name>
</gene>
<evidence type="ECO:0000313" key="1">
    <source>
        <dbReference type="EMBL" id="ADB40686.1"/>
    </source>
</evidence>
<dbReference type="KEGG" id="sli:Slin_4708"/>
<protein>
    <submittedName>
        <fullName evidence="1">Uncharacterized protein</fullName>
    </submittedName>
</protein>
<dbReference type="AlphaFoldDB" id="D2QPM7"/>
<dbReference type="HOGENOM" id="CLU_3084869_0_0_10"/>
<name>D2QPM7_SPILD</name>
<dbReference type="NCBIfam" id="TIGR04149">
    <property type="entry name" value="GG_sam_targ_CFB"/>
    <property type="match status" value="1"/>
</dbReference>
<dbReference type="Proteomes" id="UP000002028">
    <property type="component" value="Chromosome"/>
</dbReference>
<organism evidence="1 2">
    <name type="scientific">Spirosoma linguale (strain ATCC 33905 / DSM 74 / LMG 10896 / Claus 1)</name>
    <dbReference type="NCBI Taxonomy" id="504472"/>
    <lineage>
        <taxon>Bacteria</taxon>
        <taxon>Pseudomonadati</taxon>
        <taxon>Bacteroidota</taxon>
        <taxon>Cytophagia</taxon>
        <taxon>Cytophagales</taxon>
        <taxon>Cytophagaceae</taxon>
        <taxon>Spirosoma</taxon>
    </lineage>
</organism>
<dbReference type="STRING" id="504472.Slin_4708"/>
<dbReference type="NCBIfam" id="NF038153">
    <property type="entry name" value="lant_leader_L1a"/>
    <property type="match status" value="1"/>
</dbReference>
<evidence type="ECO:0000313" key="2">
    <source>
        <dbReference type="Proteomes" id="UP000002028"/>
    </source>
</evidence>
<dbReference type="RefSeq" id="WP_012929189.1">
    <property type="nucleotide sequence ID" value="NC_013730.1"/>
</dbReference>
<sequence length="57" mass="6113">MKKNSLKSTKLQLNTEKIAKLSDQEMSTLFGGGSTCSSFTCTSCAATLSSKSIQQFD</sequence>
<dbReference type="InterPro" id="IPR058238">
    <property type="entry name" value="Lant_leader_dom"/>
</dbReference>
<proteinExistence type="predicted"/>
<dbReference type="InterPro" id="IPR026408">
    <property type="entry name" value="GG_sam_targ_CFB"/>
</dbReference>